<accession>A0A1G2CNR0</accession>
<protein>
    <submittedName>
        <fullName evidence="1">Uncharacterized protein</fullName>
    </submittedName>
</protein>
<dbReference type="AlphaFoldDB" id="A0A1G2CNR0"/>
<dbReference type="EMBL" id="MHLG01000030">
    <property type="protein sequence ID" value="OGZ03034.1"/>
    <property type="molecule type" value="Genomic_DNA"/>
</dbReference>
<sequence>MECYLREQTMGGDLDVLQIFVPEVGIVITPRLEDIFVTNDFALSDYAFEKMGEIEVPSHIVEAALNFFQARERLREYKDESLLLMEKIEKSVVD</sequence>
<reference evidence="1 2" key="1">
    <citation type="journal article" date="2016" name="Nat. Commun.">
        <title>Thousands of microbial genomes shed light on interconnected biogeochemical processes in an aquifer system.</title>
        <authorList>
            <person name="Anantharaman K."/>
            <person name="Brown C.T."/>
            <person name="Hug L.A."/>
            <person name="Sharon I."/>
            <person name="Castelle C.J."/>
            <person name="Probst A.J."/>
            <person name="Thomas B.C."/>
            <person name="Singh A."/>
            <person name="Wilkins M.J."/>
            <person name="Karaoz U."/>
            <person name="Brodie E.L."/>
            <person name="Williams K.H."/>
            <person name="Hubbard S.S."/>
            <person name="Banfield J.F."/>
        </authorList>
    </citation>
    <scope>NUCLEOTIDE SEQUENCE [LARGE SCALE GENOMIC DNA]</scope>
</reference>
<comment type="caution">
    <text evidence="1">The sequence shown here is derived from an EMBL/GenBank/DDBJ whole genome shotgun (WGS) entry which is preliminary data.</text>
</comment>
<evidence type="ECO:0000313" key="2">
    <source>
        <dbReference type="Proteomes" id="UP000177587"/>
    </source>
</evidence>
<dbReference type="Proteomes" id="UP000177587">
    <property type="component" value="Unassembled WGS sequence"/>
</dbReference>
<organism evidence="1 2">
    <name type="scientific">Candidatus Liptonbacteria bacterium RIFOXYD1_FULL_36_11</name>
    <dbReference type="NCBI Taxonomy" id="1798656"/>
    <lineage>
        <taxon>Bacteria</taxon>
        <taxon>Candidatus Liptoniibacteriota</taxon>
    </lineage>
</organism>
<gene>
    <name evidence="1" type="ORF">A2604_00980</name>
</gene>
<proteinExistence type="predicted"/>
<evidence type="ECO:0000313" key="1">
    <source>
        <dbReference type="EMBL" id="OGZ03034.1"/>
    </source>
</evidence>
<name>A0A1G2CNR0_9BACT</name>